<dbReference type="PANTHER" id="PTHR33746:SF4">
    <property type="entry name" value="RUBRERYTHRIN"/>
    <property type="match status" value="1"/>
</dbReference>
<dbReference type="InterPro" id="IPR048574">
    <property type="entry name" value="RUBY_RBDX"/>
</dbReference>
<reference evidence="4" key="1">
    <citation type="journal article" date="2014" name="Front. Microbiol.">
        <title>High frequency of phylogenetically diverse reductive dehalogenase-homologous genes in deep subseafloor sedimentary metagenomes.</title>
        <authorList>
            <person name="Kawai M."/>
            <person name="Futagami T."/>
            <person name="Toyoda A."/>
            <person name="Takaki Y."/>
            <person name="Nishi S."/>
            <person name="Hori S."/>
            <person name="Arai W."/>
            <person name="Tsubouchi T."/>
            <person name="Morono Y."/>
            <person name="Uchiyama I."/>
            <person name="Ito T."/>
            <person name="Fujiyama A."/>
            <person name="Inagaki F."/>
            <person name="Takami H."/>
        </authorList>
    </citation>
    <scope>NUCLEOTIDE SEQUENCE</scope>
    <source>
        <strain evidence="4">Expedition CK06-06</strain>
    </source>
</reference>
<evidence type="ECO:0000313" key="4">
    <source>
        <dbReference type="EMBL" id="GAG48343.1"/>
    </source>
</evidence>
<proteinExistence type="predicted"/>
<keyword evidence="1" id="KW-0813">Transport</keyword>
<keyword evidence="2" id="KW-0249">Electron transport</keyword>
<accession>X0YID1</accession>
<dbReference type="InterPro" id="IPR003251">
    <property type="entry name" value="Rr_diiron-bd_dom"/>
</dbReference>
<dbReference type="SUPFAM" id="SSF47240">
    <property type="entry name" value="Ferritin-like"/>
    <property type="match status" value="1"/>
</dbReference>
<dbReference type="Gene3D" id="1.20.1260.10">
    <property type="match status" value="1"/>
</dbReference>
<dbReference type="CDD" id="cd00350">
    <property type="entry name" value="rubredoxin_like"/>
    <property type="match status" value="1"/>
</dbReference>
<feature type="domain" description="Ferritin-like diiron" evidence="3">
    <location>
        <begin position="37"/>
        <end position="166"/>
    </location>
</feature>
<evidence type="ECO:0000259" key="3">
    <source>
        <dbReference type="PROSITE" id="PS50905"/>
    </source>
</evidence>
<dbReference type="Pfam" id="PF21349">
    <property type="entry name" value="RUBY_RBDX"/>
    <property type="match status" value="1"/>
</dbReference>
<dbReference type="SUPFAM" id="SSF57802">
    <property type="entry name" value="Rubredoxin-like"/>
    <property type="match status" value="1"/>
</dbReference>
<dbReference type="InterPro" id="IPR052753">
    <property type="entry name" value="Rbr2/Nigerythrin"/>
</dbReference>
<gene>
    <name evidence="4" type="ORF">S01H1_80527</name>
</gene>
<dbReference type="Pfam" id="PF02915">
    <property type="entry name" value="Rubrerythrin"/>
    <property type="match status" value="2"/>
</dbReference>
<dbReference type="GO" id="GO:0016491">
    <property type="term" value="F:oxidoreductase activity"/>
    <property type="evidence" value="ECO:0007669"/>
    <property type="project" value="InterPro"/>
</dbReference>
<dbReference type="EMBL" id="BARS01054388">
    <property type="protein sequence ID" value="GAG48343.1"/>
    <property type="molecule type" value="Genomic_DNA"/>
</dbReference>
<dbReference type="PROSITE" id="PS50905">
    <property type="entry name" value="FERRITIN_LIKE"/>
    <property type="match status" value="1"/>
</dbReference>
<evidence type="ECO:0000256" key="2">
    <source>
        <dbReference type="ARBA" id="ARBA00022982"/>
    </source>
</evidence>
<name>X0YID1_9ZZZZ</name>
<dbReference type="GO" id="GO:0046872">
    <property type="term" value="F:metal ion binding"/>
    <property type="evidence" value="ECO:0007669"/>
    <property type="project" value="InterPro"/>
</dbReference>
<organism evidence="4">
    <name type="scientific">marine sediment metagenome</name>
    <dbReference type="NCBI Taxonomy" id="412755"/>
    <lineage>
        <taxon>unclassified sequences</taxon>
        <taxon>metagenomes</taxon>
        <taxon>ecological metagenomes</taxon>
    </lineage>
</organism>
<dbReference type="AlphaFoldDB" id="X0YID1"/>
<feature type="non-terminal residue" evidence="4">
    <location>
        <position position="166"/>
    </location>
</feature>
<dbReference type="PANTHER" id="PTHR33746">
    <property type="entry name" value="RUBRERYTHRIN"/>
    <property type="match status" value="1"/>
</dbReference>
<dbReference type="Gene3D" id="2.20.28.10">
    <property type="match status" value="1"/>
</dbReference>
<dbReference type="InterPro" id="IPR012347">
    <property type="entry name" value="Ferritin-like"/>
</dbReference>
<dbReference type="CDD" id="cd01041">
    <property type="entry name" value="Rubrerythrin"/>
    <property type="match status" value="1"/>
</dbReference>
<dbReference type="InterPro" id="IPR009078">
    <property type="entry name" value="Ferritin-like_SF"/>
</dbReference>
<protein>
    <recommendedName>
        <fullName evidence="3">Ferritin-like diiron domain-containing protein</fullName>
    </recommendedName>
</protein>
<sequence>MWKCTNCHHLDLAAEKPERCPVCGAEAEKLVPHEVPQISGTKTLKNLRMGFIAESQAHQRNQAFALKAEQEGYRQVAKLFHAIAEAEAIHAFNLLRLLGGVSGTQENLESAFERENLATNTYPQFIKEANEEDNTNVARIFSYSRDVERGHAKLYEKALEHMLGDV</sequence>
<dbReference type="InterPro" id="IPR009040">
    <property type="entry name" value="Ferritin-like_diiron"/>
</dbReference>
<comment type="caution">
    <text evidence="4">The sequence shown here is derived from an EMBL/GenBank/DDBJ whole genome shotgun (WGS) entry which is preliminary data.</text>
</comment>
<evidence type="ECO:0000256" key="1">
    <source>
        <dbReference type="ARBA" id="ARBA00022448"/>
    </source>
</evidence>